<protein>
    <submittedName>
        <fullName evidence="1">Uncharacterized protein</fullName>
    </submittedName>
</protein>
<dbReference type="InterPro" id="IPR038765">
    <property type="entry name" value="Papain-like_cys_pep_sf"/>
</dbReference>
<evidence type="ECO:0000313" key="2">
    <source>
        <dbReference type="Proteomes" id="UP001062263"/>
    </source>
</evidence>
<keyword evidence="2" id="KW-1185">Reference proteome</keyword>
<sequence>MKTELSINELKKGDVLLFSVLQGDIISSLIGLLTNSDVSHAALYADEEKQTLLEATGEHPVLENPARERFAGRTIHVYRNRALPSLDPVVETGRKYLQQKLPYGGIYLLGLLLVTSKYCRFRWDRETAGAAICLLASTYQALRSLLEGSHPTAFCSQFVAKCYEEAGEPYQLHYKQPVIPLDACAGDGERSLLLEALEEIDSGELNIDGADPDGYEENFMIQELSENVFDTEKHGAILLQSARDAMAACPENGSFVCSSFKEKIELVIWTGRVAYVWYCLLTHKKDWKSLWSRQAQKEALLWLNEHRSSFIAPSDFKNTGELSCEGCIAGN</sequence>
<dbReference type="SUPFAM" id="SSF54001">
    <property type="entry name" value="Cysteine proteinases"/>
    <property type="match status" value="1"/>
</dbReference>
<dbReference type="Gene3D" id="3.90.1720.10">
    <property type="entry name" value="endopeptidase domain like (from Nostoc punctiforme)"/>
    <property type="match status" value="1"/>
</dbReference>
<dbReference type="EMBL" id="AP025943">
    <property type="protein sequence ID" value="BDL44392.1"/>
    <property type="molecule type" value="Genomic_DNA"/>
</dbReference>
<evidence type="ECO:0000313" key="1">
    <source>
        <dbReference type="EMBL" id="BDL44392.1"/>
    </source>
</evidence>
<accession>A0ABN6QJ60</accession>
<dbReference type="Proteomes" id="UP001062263">
    <property type="component" value="Chromosome"/>
</dbReference>
<name>A0ABN6QJ60_9BACT</name>
<organism evidence="1 2">
    <name type="scientific">Akkermansia biwaensis</name>
    <dbReference type="NCBI Taxonomy" id="2946555"/>
    <lineage>
        <taxon>Bacteria</taxon>
        <taxon>Pseudomonadati</taxon>
        <taxon>Verrucomicrobiota</taxon>
        <taxon>Verrucomicrobiia</taxon>
        <taxon>Verrucomicrobiales</taxon>
        <taxon>Akkermansiaceae</taxon>
        <taxon>Akkermansia</taxon>
    </lineage>
</organism>
<reference evidence="1" key="1">
    <citation type="submission" date="2022-06" db="EMBL/GenBank/DDBJ databases">
        <title>Akkermansia biwalacus sp. nov., an anaerobic mucin-degrading bacterium isolated from human intestine.</title>
        <authorList>
            <person name="Kobayashi Y."/>
            <person name="Inoue S."/>
            <person name="Kawahara T."/>
            <person name="Kohda N."/>
        </authorList>
    </citation>
    <scope>NUCLEOTIDE SEQUENCE</scope>
    <source>
        <strain evidence="1">WON2089</strain>
    </source>
</reference>
<gene>
    <name evidence="1" type="ORF">Abiwalacus_19660</name>
</gene>
<proteinExistence type="predicted"/>
<dbReference type="RefSeq" id="WP_215437558.1">
    <property type="nucleotide sequence ID" value="NZ_AP025943.1"/>
</dbReference>